<dbReference type="SMART" id="SM00014">
    <property type="entry name" value="acidPPc"/>
    <property type="match status" value="1"/>
</dbReference>
<dbReference type="InterPro" id="IPR000326">
    <property type="entry name" value="PAP2/HPO"/>
</dbReference>
<dbReference type="PANTHER" id="PTHR14969:SF13">
    <property type="entry name" value="AT30094P"/>
    <property type="match status" value="1"/>
</dbReference>
<dbReference type="PANTHER" id="PTHR14969">
    <property type="entry name" value="SPHINGOSINE-1-PHOSPHATE PHOSPHOHYDROLASE"/>
    <property type="match status" value="1"/>
</dbReference>
<proteinExistence type="predicted"/>
<dbReference type="Gene3D" id="1.20.144.10">
    <property type="entry name" value="Phosphatidic acid phosphatase type 2/haloperoxidase"/>
    <property type="match status" value="1"/>
</dbReference>
<reference evidence="1 2" key="1">
    <citation type="submission" date="2019-11" db="EMBL/GenBank/DDBJ databases">
        <title>Streptococcus uberis isolated from clinical mastitis cases on a southeastern Queensland dairy.</title>
        <authorList>
            <person name="Workentine M.L."/>
            <person name="Price R."/>
            <person name="Olchowy T."/>
        </authorList>
    </citation>
    <scope>NUCLEOTIDE SEQUENCE [LARGE SCALE GENOMIC DNA]</scope>
    <source>
        <strain evidence="1 2">OLC4459-A17</strain>
    </source>
</reference>
<dbReference type="GeneID" id="93825713"/>
<accession>A0A2X4HB49</accession>
<dbReference type="EMBL" id="WLXI01000057">
    <property type="protein sequence ID" value="MTD02342.1"/>
    <property type="molecule type" value="Genomic_DNA"/>
</dbReference>
<protein>
    <submittedName>
        <fullName evidence="1">Phosphatase PAP2 family protein</fullName>
    </submittedName>
</protein>
<organism evidence="1 2">
    <name type="scientific">Streptococcus uberis</name>
    <dbReference type="NCBI Taxonomy" id="1349"/>
    <lineage>
        <taxon>Bacteria</taxon>
        <taxon>Bacillati</taxon>
        <taxon>Bacillota</taxon>
        <taxon>Bacilli</taxon>
        <taxon>Lactobacillales</taxon>
        <taxon>Streptococcaceae</taxon>
        <taxon>Streptococcus</taxon>
    </lineage>
</organism>
<name>A0A2X4HB49_STRUB</name>
<dbReference type="OMA" id="VIWLWCK"/>
<dbReference type="SUPFAM" id="SSF48317">
    <property type="entry name" value="Acid phosphatase/Vanadium-dependent haloperoxidase"/>
    <property type="match status" value="1"/>
</dbReference>
<dbReference type="Proteomes" id="UP000483839">
    <property type="component" value="Unassembled WGS sequence"/>
</dbReference>
<gene>
    <name evidence="1" type="ORF">GKS16_08680</name>
</gene>
<dbReference type="AlphaFoldDB" id="A0A2X4HB49"/>
<evidence type="ECO:0000313" key="1">
    <source>
        <dbReference type="EMBL" id="MTD02342.1"/>
    </source>
</evidence>
<dbReference type="Pfam" id="PF01569">
    <property type="entry name" value="PAP2"/>
    <property type="match status" value="1"/>
</dbReference>
<sequence>MKNKQDYFIRSSFAFLFFVMLGYTVRFYPMSLVTFDDTIQNAVRGNLPNSFTLFFKHVTVLGNVLSQVMLVASLSLIFYLKKWKAEALFLLTNGLMSGLVVMIFKLIYQRLRPSLEHIVYAGGFSFPSGHALGSMMIYGALLIIFLGRVTNKKWRYLLVSFMTGLILLIGISRIYLGVHYPTDVIGGFVCGFGFLNLFFPYYQEKRFKWRFQSKQE</sequence>
<dbReference type="RefSeq" id="WP_012657946.1">
    <property type="nucleotide sequence ID" value="NZ_BAABQA010000003.1"/>
</dbReference>
<dbReference type="CDD" id="cd03392">
    <property type="entry name" value="PAP2_like_2"/>
    <property type="match status" value="1"/>
</dbReference>
<comment type="caution">
    <text evidence="1">The sequence shown here is derived from an EMBL/GenBank/DDBJ whole genome shotgun (WGS) entry which is preliminary data.</text>
</comment>
<evidence type="ECO:0000313" key="2">
    <source>
        <dbReference type="Proteomes" id="UP000483839"/>
    </source>
</evidence>
<dbReference type="InterPro" id="IPR036938">
    <property type="entry name" value="PAP2/HPO_sf"/>
</dbReference>